<proteinExistence type="predicted"/>
<protein>
    <submittedName>
        <fullName evidence="1">Uncharacterized protein</fullName>
    </submittedName>
</protein>
<name>C0RII0_BRUMB</name>
<dbReference type="KEGG" id="bmi:BMEA_A0885"/>
<accession>C0RII0</accession>
<sequence length="33" mass="3730">MPSSSAMRGWGHRTMNSLFADRRLVNNASNHDL</sequence>
<evidence type="ECO:0000313" key="1">
    <source>
        <dbReference type="EMBL" id="ACO00638.1"/>
    </source>
</evidence>
<evidence type="ECO:0000313" key="2">
    <source>
        <dbReference type="Proteomes" id="UP000001748"/>
    </source>
</evidence>
<dbReference type="EMBL" id="CP001488">
    <property type="protein sequence ID" value="ACO00638.1"/>
    <property type="molecule type" value="Genomic_DNA"/>
</dbReference>
<dbReference type="Proteomes" id="UP000001748">
    <property type="component" value="Chromosome I"/>
</dbReference>
<gene>
    <name evidence="1" type="ordered locus">BMEA_A0885</name>
</gene>
<reference evidence="2" key="1">
    <citation type="submission" date="2009-03" db="EMBL/GenBank/DDBJ databases">
        <title>Brucella melitensis ATCC 23457 whole genome shotgun sequencing project.</title>
        <authorList>
            <person name="Setubal J.C."/>
            <person name="Boyle S."/>
            <person name="Crasta O.R."/>
            <person name="Gillespie J.J."/>
            <person name="Kenyon R.W."/>
            <person name="Lu J."/>
            <person name="Mane S."/>
            <person name="Nagrani S."/>
            <person name="Shallom J.M."/>
            <person name="Shallom S."/>
            <person name="Shukla M."/>
            <person name="Snyder E.E."/>
            <person name="Sobral B.W."/>
            <person name="Wattam A.R."/>
            <person name="Will R."/>
            <person name="Williams K."/>
            <person name="Yoo H."/>
            <person name="Munk C."/>
            <person name="Tapia R."/>
            <person name="Han C."/>
            <person name="Detter J.C."/>
            <person name="Bruce D."/>
            <person name="Brettin T.S."/>
        </authorList>
    </citation>
    <scope>NUCLEOTIDE SEQUENCE [LARGE SCALE GENOMIC DNA]</scope>
    <source>
        <strain evidence="2">ATCC 23457</strain>
    </source>
</reference>
<organism evidence="1 2">
    <name type="scientific">Brucella melitensis biotype 2 (strain ATCC 23457)</name>
    <dbReference type="NCBI Taxonomy" id="546272"/>
    <lineage>
        <taxon>Bacteria</taxon>
        <taxon>Pseudomonadati</taxon>
        <taxon>Pseudomonadota</taxon>
        <taxon>Alphaproteobacteria</taxon>
        <taxon>Hyphomicrobiales</taxon>
        <taxon>Brucellaceae</taxon>
        <taxon>Brucella/Ochrobactrum group</taxon>
        <taxon>Brucella</taxon>
    </lineage>
</organism>
<dbReference type="HOGENOM" id="CLU_3380908_0_0_5"/>
<dbReference type="AlphaFoldDB" id="C0RII0"/>